<dbReference type="EMBL" id="FMHZ01000002">
    <property type="protein sequence ID" value="SCL45857.1"/>
    <property type="molecule type" value="Genomic_DNA"/>
</dbReference>
<dbReference type="Proteomes" id="UP000199001">
    <property type="component" value="Unassembled WGS sequence"/>
</dbReference>
<evidence type="ECO:0000313" key="1">
    <source>
        <dbReference type="EMBL" id="SCL45857.1"/>
    </source>
</evidence>
<dbReference type="AlphaFoldDB" id="A0A1C6TVS2"/>
<dbReference type="RefSeq" id="WP_091095277.1">
    <property type="nucleotide sequence ID" value="NZ_FMHZ01000002.1"/>
</dbReference>
<sequence>MPAASTTLRVLAVSVIASLTVTGCQTADALGQADRALGQAALADDLASLTDRTTELTYSADYLLAGGQAVTIAQTQDPARSTYTWPGGRLIVTWQATTHCETAAGRATCTLEAPPVPDVLNTNTPMTVLHAETKRRGLVAPLLVMQMLTDAALDSDVVFTRHSTTLAGHRATCFDVRRSAGDFTACVTAQGALGSFTGQVDGKPVELTLTRYRETVDGTAFDLPAGAAVVDRRTATS</sequence>
<dbReference type="STRING" id="47855.GA0070606_0875"/>
<organism evidence="1 2">
    <name type="scientific">Micromonospora citrea</name>
    <dbReference type="NCBI Taxonomy" id="47855"/>
    <lineage>
        <taxon>Bacteria</taxon>
        <taxon>Bacillati</taxon>
        <taxon>Actinomycetota</taxon>
        <taxon>Actinomycetes</taxon>
        <taxon>Micromonosporales</taxon>
        <taxon>Micromonosporaceae</taxon>
        <taxon>Micromonospora</taxon>
    </lineage>
</organism>
<name>A0A1C6TVS2_9ACTN</name>
<proteinExistence type="predicted"/>
<accession>A0A1C6TVS2</accession>
<evidence type="ECO:0000313" key="2">
    <source>
        <dbReference type="Proteomes" id="UP000199001"/>
    </source>
</evidence>
<evidence type="ECO:0008006" key="3">
    <source>
        <dbReference type="Google" id="ProtNLM"/>
    </source>
</evidence>
<gene>
    <name evidence="1" type="ORF">GA0070606_0875</name>
</gene>
<keyword evidence="2" id="KW-1185">Reference proteome</keyword>
<dbReference type="OrthoDB" id="3401504at2"/>
<reference evidence="2" key="1">
    <citation type="submission" date="2016-06" db="EMBL/GenBank/DDBJ databases">
        <authorList>
            <person name="Varghese N."/>
            <person name="Submissions Spin"/>
        </authorList>
    </citation>
    <scope>NUCLEOTIDE SEQUENCE [LARGE SCALE GENOMIC DNA]</scope>
    <source>
        <strain evidence="2">DSM 43903</strain>
    </source>
</reference>
<protein>
    <recommendedName>
        <fullName evidence="3">Lipoprotein</fullName>
    </recommendedName>
</protein>